<evidence type="ECO:0000313" key="4">
    <source>
        <dbReference type="Proteomes" id="UP000585437"/>
    </source>
</evidence>
<dbReference type="InterPro" id="IPR050322">
    <property type="entry name" value="Fe-S_cluster_asmbl/transfer"/>
</dbReference>
<dbReference type="NCBIfam" id="TIGR01997">
    <property type="entry name" value="sufA_proteo"/>
    <property type="match status" value="1"/>
</dbReference>
<protein>
    <submittedName>
        <fullName evidence="3">Iron-sulfur cluster assembly protein</fullName>
    </submittedName>
</protein>
<evidence type="ECO:0000256" key="1">
    <source>
        <dbReference type="ARBA" id="ARBA00006718"/>
    </source>
</evidence>
<dbReference type="Proteomes" id="UP000585437">
    <property type="component" value="Unassembled WGS sequence"/>
</dbReference>
<accession>A0A7X0MR19</accession>
<reference evidence="3 4" key="1">
    <citation type="submission" date="2020-08" db="EMBL/GenBank/DDBJ databases">
        <title>The Agave Microbiome: Exploring the role of microbial communities in plant adaptations to desert environments.</title>
        <authorList>
            <person name="Partida-Martinez L.P."/>
        </authorList>
    </citation>
    <scope>NUCLEOTIDE SEQUENCE [LARGE SCALE GENOMIC DNA]</scope>
    <source>
        <strain evidence="3 4">AS3.12</strain>
    </source>
</reference>
<evidence type="ECO:0000313" key="3">
    <source>
        <dbReference type="EMBL" id="MBB6506735.1"/>
    </source>
</evidence>
<name>A0A7X0MR19_9HYPH</name>
<dbReference type="InterPro" id="IPR000361">
    <property type="entry name" value="ATAP_core_dom"/>
</dbReference>
<dbReference type="EMBL" id="JACHBU010000001">
    <property type="protein sequence ID" value="MBB6506735.1"/>
    <property type="molecule type" value="Genomic_DNA"/>
</dbReference>
<dbReference type="AlphaFoldDB" id="A0A7X0MR19"/>
<dbReference type="InterPro" id="IPR035903">
    <property type="entry name" value="HesB-like_dom_sf"/>
</dbReference>
<dbReference type="GO" id="GO:0005829">
    <property type="term" value="C:cytosol"/>
    <property type="evidence" value="ECO:0007669"/>
    <property type="project" value="TreeGrafter"/>
</dbReference>
<comment type="similarity">
    <text evidence="1">Belongs to the HesB/IscA family.</text>
</comment>
<dbReference type="RefSeq" id="WP_062580792.1">
    <property type="nucleotide sequence ID" value="NZ_JACHBU010000001.1"/>
</dbReference>
<keyword evidence="4" id="KW-1185">Reference proteome</keyword>
<sequence length="130" mass="13728">MGFAVMTITDAAAQRVNQITSNSGPDALGLRVGIKKGGCAGMEYTIDLVTVPNAKDDLIERDGAKVWIEPSAVLYLLGTQMDFETTKMRSGFTFVNPNQTSACGCGESVELKPADLAALAQQRTTQSPAA</sequence>
<gene>
    <name evidence="3" type="ORF">F4695_000054</name>
</gene>
<dbReference type="InterPro" id="IPR016092">
    <property type="entry name" value="ATAP"/>
</dbReference>
<dbReference type="Gene3D" id="2.60.300.12">
    <property type="entry name" value="HesB-like domain"/>
    <property type="match status" value="1"/>
</dbReference>
<dbReference type="GO" id="GO:0051537">
    <property type="term" value="F:2 iron, 2 sulfur cluster binding"/>
    <property type="evidence" value="ECO:0007669"/>
    <property type="project" value="TreeGrafter"/>
</dbReference>
<dbReference type="GO" id="GO:0016226">
    <property type="term" value="P:iron-sulfur cluster assembly"/>
    <property type="evidence" value="ECO:0007669"/>
    <property type="project" value="InterPro"/>
</dbReference>
<organism evidence="3 4">
    <name type="scientific">Rhizobium soli</name>
    <dbReference type="NCBI Taxonomy" id="424798"/>
    <lineage>
        <taxon>Bacteria</taxon>
        <taxon>Pseudomonadati</taxon>
        <taxon>Pseudomonadota</taxon>
        <taxon>Alphaproteobacteria</taxon>
        <taxon>Hyphomicrobiales</taxon>
        <taxon>Rhizobiaceae</taxon>
        <taxon>Rhizobium/Agrobacterium group</taxon>
        <taxon>Rhizobium</taxon>
    </lineage>
</organism>
<dbReference type="PANTHER" id="PTHR10072:SF41">
    <property type="entry name" value="IRON-SULFUR CLUSTER ASSEMBLY 1 HOMOLOG, MITOCHONDRIAL"/>
    <property type="match status" value="1"/>
</dbReference>
<dbReference type="NCBIfam" id="TIGR00049">
    <property type="entry name" value="iron-sulfur cluster assembly accessory protein"/>
    <property type="match status" value="1"/>
</dbReference>
<dbReference type="InterPro" id="IPR011298">
    <property type="entry name" value="SufA_proteobacteria"/>
</dbReference>
<proteinExistence type="inferred from homology"/>
<dbReference type="Pfam" id="PF01521">
    <property type="entry name" value="Fe-S_biosyn"/>
    <property type="match status" value="1"/>
</dbReference>
<evidence type="ECO:0000259" key="2">
    <source>
        <dbReference type="Pfam" id="PF01521"/>
    </source>
</evidence>
<dbReference type="PANTHER" id="PTHR10072">
    <property type="entry name" value="IRON-SULFUR CLUSTER ASSEMBLY PROTEIN"/>
    <property type="match status" value="1"/>
</dbReference>
<dbReference type="SUPFAM" id="SSF89360">
    <property type="entry name" value="HesB-like domain"/>
    <property type="match status" value="1"/>
</dbReference>
<comment type="caution">
    <text evidence="3">The sequence shown here is derived from an EMBL/GenBank/DDBJ whole genome shotgun (WGS) entry which is preliminary data.</text>
</comment>
<feature type="domain" description="Core" evidence="2">
    <location>
        <begin position="6"/>
        <end position="107"/>
    </location>
</feature>